<evidence type="ECO:0000256" key="5">
    <source>
        <dbReference type="ARBA" id="ARBA00022729"/>
    </source>
</evidence>
<proteinExistence type="inferred from homology"/>
<evidence type="ECO:0000256" key="2">
    <source>
        <dbReference type="ARBA" id="ARBA00004117"/>
    </source>
</evidence>
<keyword evidence="11" id="KW-0966">Cell projection</keyword>
<keyword evidence="11" id="KW-0282">Flagellum</keyword>
<dbReference type="GO" id="GO:0009279">
    <property type="term" value="C:cell outer membrane"/>
    <property type="evidence" value="ECO:0007669"/>
    <property type="project" value="UniProtKB-SubCell"/>
</dbReference>
<dbReference type="InterPro" id="IPR000527">
    <property type="entry name" value="Flag_Lring"/>
</dbReference>
<dbReference type="RefSeq" id="WP_145172700.1">
    <property type="nucleotide sequence ID" value="NZ_CP036525.1"/>
</dbReference>
<keyword evidence="11" id="KW-0969">Cilium</keyword>
<keyword evidence="6" id="KW-0472">Membrane</keyword>
<feature type="signal peptide" evidence="10">
    <location>
        <begin position="1"/>
        <end position="25"/>
    </location>
</feature>
<comment type="function">
    <text evidence="1">Assembles around the rod to form the L-ring and probably protects the motor/basal body from shearing forces during rotation.</text>
</comment>
<dbReference type="GO" id="GO:0071973">
    <property type="term" value="P:bacterial-type flagellum-dependent cell motility"/>
    <property type="evidence" value="ECO:0007669"/>
    <property type="project" value="InterPro"/>
</dbReference>
<dbReference type="PANTHER" id="PTHR34933:SF1">
    <property type="entry name" value="FLAGELLAR L-RING PROTEIN"/>
    <property type="match status" value="1"/>
</dbReference>
<keyword evidence="7" id="KW-0975">Bacterial flagellum</keyword>
<keyword evidence="8" id="KW-0998">Cell outer membrane</keyword>
<dbReference type="AlphaFoldDB" id="A0A517NGF0"/>
<dbReference type="KEGG" id="rlc:K227x_46090"/>
<feature type="region of interest" description="Disordered" evidence="9">
    <location>
        <begin position="61"/>
        <end position="96"/>
    </location>
</feature>
<evidence type="ECO:0000256" key="7">
    <source>
        <dbReference type="ARBA" id="ARBA00023143"/>
    </source>
</evidence>
<evidence type="ECO:0000256" key="6">
    <source>
        <dbReference type="ARBA" id="ARBA00023136"/>
    </source>
</evidence>
<feature type="region of interest" description="Disordered" evidence="9">
    <location>
        <begin position="162"/>
        <end position="182"/>
    </location>
</feature>
<evidence type="ECO:0000256" key="8">
    <source>
        <dbReference type="ARBA" id="ARBA00023237"/>
    </source>
</evidence>
<dbReference type="GO" id="GO:0003774">
    <property type="term" value="F:cytoskeletal motor activity"/>
    <property type="evidence" value="ECO:0007669"/>
    <property type="project" value="InterPro"/>
</dbReference>
<dbReference type="GO" id="GO:0009427">
    <property type="term" value="C:bacterial-type flagellum basal body, distal rod, L ring"/>
    <property type="evidence" value="ECO:0007669"/>
    <property type="project" value="InterPro"/>
</dbReference>
<reference evidence="11 12" key="1">
    <citation type="submission" date="2019-02" db="EMBL/GenBank/DDBJ databases">
        <title>Deep-cultivation of Planctomycetes and their phenomic and genomic characterization uncovers novel biology.</title>
        <authorList>
            <person name="Wiegand S."/>
            <person name="Jogler M."/>
            <person name="Boedeker C."/>
            <person name="Pinto D."/>
            <person name="Vollmers J."/>
            <person name="Rivas-Marin E."/>
            <person name="Kohn T."/>
            <person name="Peeters S.H."/>
            <person name="Heuer A."/>
            <person name="Rast P."/>
            <person name="Oberbeckmann S."/>
            <person name="Bunk B."/>
            <person name="Jeske O."/>
            <person name="Meyerdierks A."/>
            <person name="Storesund J.E."/>
            <person name="Kallscheuer N."/>
            <person name="Luecker S."/>
            <person name="Lage O.M."/>
            <person name="Pohl T."/>
            <person name="Merkel B.J."/>
            <person name="Hornburger P."/>
            <person name="Mueller R.-W."/>
            <person name="Bruemmer F."/>
            <person name="Labrenz M."/>
            <person name="Spormann A.M."/>
            <person name="Op den Camp H."/>
            <person name="Overmann J."/>
            <person name="Amann R."/>
            <person name="Jetten M.S.M."/>
            <person name="Mascher T."/>
            <person name="Medema M.H."/>
            <person name="Devos D.P."/>
            <person name="Kaster A.-K."/>
            <person name="Ovreas L."/>
            <person name="Rohde M."/>
            <person name="Galperin M.Y."/>
            <person name="Jogler C."/>
        </authorList>
    </citation>
    <scope>NUCLEOTIDE SEQUENCE [LARGE SCALE GENOMIC DNA]</scope>
    <source>
        <strain evidence="11 12">K22_7</strain>
    </source>
</reference>
<feature type="chain" id="PRO_5021739979" evidence="10">
    <location>
        <begin position="26"/>
        <end position="282"/>
    </location>
</feature>
<dbReference type="Proteomes" id="UP000318538">
    <property type="component" value="Chromosome"/>
</dbReference>
<evidence type="ECO:0000256" key="4">
    <source>
        <dbReference type="ARBA" id="ARBA00006929"/>
    </source>
</evidence>
<evidence type="ECO:0000313" key="11">
    <source>
        <dbReference type="EMBL" id="QDT06201.1"/>
    </source>
</evidence>
<evidence type="ECO:0000313" key="12">
    <source>
        <dbReference type="Proteomes" id="UP000318538"/>
    </source>
</evidence>
<keyword evidence="12" id="KW-1185">Reference proteome</keyword>
<name>A0A517NGF0_9BACT</name>
<sequence precursor="true">MKSKLWLVATLALAMQWMPGSHLWAQNSSLMHAPMPTSPMGPRILGGQSLAAAAINPPLLKPVSRSNEANPGDVAADSEDGRLPMASPAAGYGPDRPPVMIDRASWTYQPAPPVRTFQKNDLVTIRVDEITSMMADGAANQRKQTLYETILTDWVKLTDFRLRPDPQDNGDPSIAAESNRNYRAQSSLQSREALTFNIAATVVDIRPNGSLVLEARKTLRVNDNLWETSLTGICRAQDIAPDNVVLSKDLIDLEIKKEDRGHLRDGYKRGWLSRFLDRVRPF</sequence>
<comment type="subcellular location">
    <subcellularLocation>
        <location evidence="2">Bacterial flagellum basal body</location>
    </subcellularLocation>
    <subcellularLocation>
        <location evidence="3">Cell outer membrane</location>
    </subcellularLocation>
</comment>
<gene>
    <name evidence="11" type="primary">flgH</name>
    <name evidence="11" type="ORF">K227x_46090</name>
</gene>
<comment type="similarity">
    <text evidence="4">Belongs to the FlgH family.</text>
</comment>
<keyword evidence="5 10" id="KW-0732">Signal</keyword>
<dbReference type="OrthoDB" id="252240at2"/>
<accession>A0A517NGF0</accession>
<evidence type="ECO:0000256" key="9">
    <source>
        <dbReference type="SAM" id="MobiDB-lite"/>
    </source>
</evidence>
<organism evidence="11 12">
    <name type="scientific">Rubripirellula lacrimiformis</name>
    <dbReference type="NCBI Taxonomy" id="1930273"/>
    <lineage>
        <taxon>Bacteria</taxon>
        <taxon>Pseudomonadati</taxon>
        <taxon>Planctomycetota</taxon>
        <taxon>Planctomycetia</taxon>
        <taxon>Pirellulales</taxon>
        <taxon>Pirellulaceae</taxon>
        <taxon>Rubripirellula</taxon>
    </lineage>
</organism>
<dbReference type="PANTHER" id="PTHR34933">
    <property type="entry name" value="FLAGELLAR L-RING PROTEIN"/>
    <property type="match status" value="1"/>
</dbReference>
<evidence type="ECO:0000256" key="3">
    <source>
        <dbReference type="ARBA" id="ARBA00004442"/>
    </source>
</evidence>
<dbReference type="Pfam" id="PF02107">
    <property type="entry name" value="FlgH"/>
    <property type="match status" value="1"/>
</dbReference>
<evidence type="ECO:0000256" key="1">
    <source>
        <dbReference type="ARBA" id="ARBA00002591"/>
    </source>
</evidence>
<dbReference type="EMBL" id="CP036525">
    <property type="protein sequence ID" value="QDT06201.1"/>
    <property type="molecule type" value="Genomic_DNA"/>
</dbReference>
<protein>
    <submittedName>
        <fullName evidence="11">Flagellar L-ring protein</fullName>
    </submittedName>
</protein>
<evidence type="ECO:0000256" key="10">
    <source>
        <dbReference type="SAM" id="SignalP"/>
    </source>
</evidence>